<reference evidence="2 3" key="2">
    <citation type="submission" date="2024-01" db="EMBL/GenBank/DDBJ databases">
        <title>Comparative genomics of Cryptococcus and Kwoniella reveals pathogenesis evolution and contrasting modes of karyotype evolution via chromosome fusion or intercentromeric recombination.</title>
        <authorList>
            <person name="Coelho M.A."/>
            <person name="David-Palma M."/>
            <person name="Shea T."/>
            <person name="Bowers K."/>
            <person name="Mcginley-Smith S."/>
            <person name="Mohammad A.W."/>
            <person name="Gnirke A."/>
            <person name="Yurkov A.M."/>
            <person name="Nowrousian M."/>
            <person name="Sun S."/>
            <person name="Cuomo C.A."/>
            <person name="Heitman J."/>
        </authorList>
    </citation>
    <scope>NUCLEOTIDE SEQUENCE [LARGE SCALE GENOMIC DNA]</scope>
    <source>
        <strain evidence="2 3">IND107</strain>
    </source>
</reference>
<dbReference type="RefSeq" id="XP_066612782.1">
    <property type="nucleotide sequence ID" value="XM_066759295.1"/>
</dbReference>
<dbReference type="GeneID" id="91991689"/>
<dbReference type="Proteomes" id="UP000054399">
    <property type="component" value="Unassembled WGS sequence"/>
</dbReference>
<keyword evidence="3" id="KW-1185">Reference proteome</keyword>
<reference evidence="3" key="1">
    <citation type="submission" date="2015-01" db="EMBL/GenBank/DDBJ databases">
        <title>The Genome Sequence of Cryptococcus gattii MMRL2647.</title>
        <authorList>
            <consortium name="The Broad Institute Genomics Platform"/>
            <person name="Cuomo C."/>
            <person name="Litvintseva A."/>
            <person name="Chen Y."/>
            <person name="Heitman J."/>
            <person name="Sun S."/>
            <person name="Springer D."/>
            <person name="Dromer F."/>
            <person name="Young S."/>
            <person name="Zeng Q."/>
            <person name="Gargeya S."/>
            <person name="Abouelleil A."/>
            <person name="Alvarado L."/>
            <person name="Chapman S.B."/>
            <person name="Gainer-Dewar J."/>
            <person name="Goldberg J."/>
            <person name="Griggs A."/>
            <person name="Gujja S."/>
            <person name="Hansen M."/>
            <person name="Howarth C."/>
            <person name="Imamovic A."/>
            <person name="Larimer J."/>
            <person name="Murphy C."/>
            <person name="Naylor J."/>
            <person name="Pearson M."/>
            <person name="Priest M."/>
            <person name="Roberts A."/>
            <person name="Saif S."/>
            <person name="Shea T."/>
            <person name="Sykes S."/>
            <person name="Wortman J."/>
            <person name="Nusbaum C."/>
            <person name="Birren B."/>
        </authorList>
    </citation>
    <scope>NUCLEOTIDE SEQUENCE [LARGE SCALE GENOMIC DNA]</scope>
    <source>
        <strain evidence="3">IND107</strain>
    </source>
</reference>
<dbReference type="EMBL" id="ATAM02000008">
    <property type="protein sequence ID" value="KAL0245698.1"/>
    <property type="molecule type" value="Genomic_DNA"/>
</dbReference>
<evidence type="ECO:0000313" key="2">
    <source>
        <dbReference type="EMBL" id="KAL0245698.1"/>
    </source>
</evidence>
<evidence type="ECO:0000259" key="1">
    <source>
        <dbReference type="Pfam" id="PF05018"/>
    </source>
</evidence>
<organism evidence="2 3">
    <name type="scientific">Cryptococcus tetragattii IND107</name>
    <dbReference type="NCBI Taxonomy" id="1296105"/>
    <lineage>
        <taxon>Eukaryota</taxon>
        <taxon>Fungi</taxon>
        <taxon>Dikarya</taxon>
        <taxon>Basidiomycota</taxon>
        <taxon>Agaricomycotina</taxon>
        <taxon>Tremellomycetes</taxon>
        <taxon>Tremellales</taxon>
        <taxon>Cryptococcaceae</taxon>
        <taxon>Cryptococcus</taxon>
        <taxon>Cryptococcus gattii species complex</taxon>
    </lineage>
</organism>
<accession>A0ABR3BNP8</accession>
<sequence>MTLLSGTVQPPLLSLLSSTSSPALSPLFIAVTDSSSPNSVITTINDNQQVEKAGSRITIPKNPTQGSIADQVIHIQSPDLRSTYIQAGCSQTAFRRSLKGKEQDDMMVPLGVELPWIGMQVKKLSRRELSFEVGVVDSRGREGVIRCSSYKTDPSIHSHRSPPLVHLPLSVLSSESSSELTPWRHIELNLSSLIPLFQNLARKYEEEEEKGTGSRKKRKTEIQLPNGGFRSVSYVRIYANCRIGRIWFSSEGEKTLESMGRGVRDEWALYASQNIPSL</sequence>
<dbReference type="InterPro" id="IPR007714">
    <property type="entry name" value="CFA20_dom"/>
</dbReference>
<gene>
    <name evidence="2" type="ORF">I308_104833</name>
</gene>
<protein>
    <recommendedName>
        <fullName evidence="1">CFA20 domain-containing protein</fullName>
    </recommendedName>
</protein>
<evidence type="ECO:0000313" key="3">
    <source>
        <dbReference type="Proteomes" id="UP000054399"/>
    </source>
</evidence>
<dbReference type="PANTHER" id="PTHR12458">
    <property type="entry name" value="ORF PROTEIN"/>
    <property type="match status" value="1"/>
</dbReference>
<dbReference type="Pfam" id="PF05018">
    <property type="entry name" value="CFA20_dom"/>
    <property type="match status" value="1"/>
</dbReference>
<comment type="caution">
    <text evidence="2">The sequence shown here is derived from an EMBL/GenBank/DDBJ whole genome shotgun (WGS) entry which is preliminary data.</text>
</comment>
<name>A0ABR3BNP8_9TREE</name>
<proteinExistence type="predicted"/>
<dbReference type="InterPro" id="IPR040441">
    <property type="entry name" value="CFA20/CFAP20DC"/>
</dbReference>
<feature type="domain" description="CFA20" evidence="1">
    <location>
        <begin position="66"/>
        <end position="195"/>
    </location>
</feature>